<dbReference type="PROSITE" id="PS50929">
    <property type="entry name" value="ABC_TM1F"/>
    <property type="match status" value="1"/>
</dbReference>
<dbReference type="GO" id="GO:0005524">
    <property type="term" value="F:ATP binding"/>
    <property type="evidence" value="ECO:0007669"/>
    <property type="project" value="UniProtKB-KW"/>
</dbReference>
<keyword evidence="6" id="KW-0067">ATP-binding</keyword>
<feature type="transmembrane region" description="Helical" evidence="9">
    <location>
        <begin position="156"/>
        <end position="175"/>
    </location>
</feature>
<dbReference type="EMBL" id="JARJLG010000054">
    <property type="protein sequence ID" value="KAJ7758845.1"/>
    <property type="molecule type" value="Genomic_DNA"/>
</dbReference>
<evidence type="ECO:0000256" key="8">
    <source>
        <dbReference type="ARBA" id="ARBA00023136"/>
    </source>
</evidence>
<keyword evidence="3" id="KW-0813">Transport</keyword>
<evidence type="ECO:0000256" key="2">
    <source>
        <dbReference type="ARBA" id="ARBA00009726"/>
    </source>
</evidence>
<evidence type="ECO:0000256" key="3">
    <source>
        <dbReference type="ARBA" id="ARBA00022448"/>
    </source>
</evidence>
<keyword evidence="7 9" id="KW-1133">Transmembrane helix</keyword>
<sequence length="363" mass="40152">MNDVLGHLFWIGGVFKVTAQLVGPILVKTIINFAKAHATAKEAGEEPPSIGPGIAMTIGLFFVVILASIFQHQFFWRSMTTGVLAHAALTASIYQHGVRLSGKAHTTLSNLDILNHILTDVSRIDNCAQWFHAAWTAPIQVTVCLIILLTQLGPSTLAGFSLFVVIIPILERIMAGKHKTRGVLLEVLGSMRVVKYFCYEVPFLKRIFDIRDNELQGIRKIQHSQSAKSPITLEFSLPVLASTLAFVTYTRVTAGFDIAIIFSLFSLFQLLRQLMMFLPRALSNITDARNAVGRLQKCFHAEVLTDVPFLIDPTQGPALDLKEVEVEPVDEQPFQVQNVDMRIPRGTLAGVVGRMSFSFLPSL</sequence>
<organism evidence="11 12">
    <name type="scientific">Mycena maculata</name>
    <dbReference type="NCBI Taxonomy" id="230809"/>
    <lineage>
        <taxon>Eukaryota</taxon>
        <taxon>Fungi</taxon>
        <taxon>Dikarya</taxon>
        <taxon>Basidiomycota</taxon>
        <taxon>Agaricomycotina</taxon>
        <taxon>Agaricomycetes</taxon>
        <taxon>Agaricomycetidae</taxon>
        <taxon>Agaricales</taxon>
        <taxon>Marasmiineae</taxon>
        <taxon>Mycenaceae</taxon>
        <taxon>Mycena</taxon>
    </lineage>
</organism>
<keyword evidence="12" id="KW-1185">Reference proteome</keyword>
<evidence type="ECO:0000256" key="1">
    <source>
        <dbReference type="ARBA" id="ARBA00004141"/>
    </source>
</evidence>
<dbReference type="AlphaFoldDB" id="A0AAD7J7J5"/>
<dbReference type="InterPro" id="IPR011527">
    <property type="entry name" value="ABC1_TM_dom"/>
</dbReference>
<evidence type="ECO:0000256" key="5">
    <source>
        <dbReference type="ARBA" id="ARBA00022741"/>
    </source>
</evidence>
<dbReference type="InterPro" id="IPR036640">
    <property type="entry name" value="ABC1_TM_sf"/>
</dbReference>
<dbReference type="PANTHER" id="PTHR24223">
    <property type="entry name" value="ATP-BINDING CASSETTE SUB-FAMILY C"/>
    <property type="match status" value="1"/>
</dbReference>
<evidence type="ECO:0000259" key="10">
    <source>
        <dbReference type="PROSITE" id="PS50929"/>
    </source>
</evidence>
<name>A0AAD7J7J5_9AGAR</name>
<feature type="transmembrane region" description="Helical" evidence="9">
    <location>
        <begin position="50"/>
        <end position="70"/>
    </location>
</feature>
<dbReference type="Pfam" id="PF00664">
    <property type="entry name" value="ABC_membrane"/>
    <property type="match status" value="1"/>
</dbReference>
<keyword evidence="8 9" id="KW-0472">Membrane</keyword>
<accession>A0AAD7J7J5</accession>
<keyword evidence="4 9" id="KW-0812">Transmembrane</keyword>
<dbReference type="SUPFAM" id="SSF90123">
    <property type="entry name" value="ABC transporter transmembrane region"/>
    <property type="match status" value="1"/>
</dbReference>
<dbReference type="CDD" id="cd18597">
    <property type="entry name" value="ABC_6TM_YOR1_D1_like"/>
    <property type="match status" value="1"/>
</dbReference>
<evidence type="ECO:0000256" key="9">
    <source>
        <dbReference type="SAM" id="Phobius"/>
    </source>
</evidence>
<comment type="caution">
    <text evidence="11">The sequence shown here is derived from an EMBL/GenBank/DDBJ whole genome shotgun (WGS) entry which is preliminary data.</text>
</comment>
<dbReference type="GO" id="GO:0140359">
    <property type="term" value="F:ABC-type transporter activity"/>
    <property type="evidence" value="ECO:0007669"/>
    <property type="project" value="InterPro"/>
</dbReference>
<evidence type="ECO:0000256" key="7">
    <source>
        <dbReference type="ARBA" id="ARBA00022989"/>
    </source>
</evidence>
<evidence type="ECO:0000256" key="4">
    <source>
        <dbReference type="ARBA" id="ARBA00022692"/>
    </source>
</evidence>
<comment type="subcellular location">
    <subcellularLocation>
        <location evidence="1">Membrane</location>
        <topology evidence="1">Multi-pass membrane protein</topology>
    </subcellularLocation>
</comment>
<dbReference type="Gene3D" id="1.20.1560.10">
    <property type="entry name" value="ABC transporter type 1, transmembrane domain"/>
    <property type="match status" value="1"/>
</dbReference>
<reference evidence="11" key="1">
    <citation type="submission" date="2023-03" db="EMBL/GenBank/DDBJ databases">
        <title>Massive genome expansion in bonnet fungi (Mycena s.s.) driven by repeated elements and novel gene families across ecological guilds.</title>
        <authorList>
            <consortium name="Lawrence Berkeley National Laboratory"/>
            <person name="Harder C.B."/>
            <person name="Miyauchi S."/>
            <person name="Viragh M."/>
            <person name="Kuo A."/>
            <person name="Thoen E."/>
            <person name="Andreopoulos B."/>
            <person name="Lu D."/>
            <person name="Skrede I."/>
            <person name="Drula E."/>
            <person name="Henrissat B."/>
            <person name="Morin E."/>
            <person name="Kohler A."/>
            <person name="Barry K."/>
            <person name="LaButti K."/>
            <person name="Morin E."/>
            <person name="Salamov A."/>
            <person name="Lipzen A."/>
            <person name="Mereny Z."/>
            <person name="Hegedus B."/>
            <person name="Baldrian P."/>
            <person name="Stursova M."/>
            <person name="Weitz H."/>
            <person name="Taylor A."/>
            <person name="Grigoriev I.V."/>
            <person name="Nagy L.G."/>
            <person name="Martin F."/>
            <person name="Kauserud H."/>
        </authorList>
    </citation>
    <scope>NUCLEOTIDE SEQUENCE</scope>
    <source>
        <strain evidence="11">CBHHK188m</strain>
    </source>
</reference>
<dbReference type="Proteomes" id="UP001215280">
    <property type="component" value="Unassembled WGS sequence"/>
</dbReference>
<evidence type="ECO:0000313" key="12">
    <source>
        <dbReference type="Proteomes" id="UP001215280"/>
    </source>
</evidence>
<feature type="domain" description="ABC transmembrane type-1" evidence="10">
    <location>
        <begin position="11"/>
        <end position="287"/>
    </location>
</feature>
<dbReference type="InterPro" id="IPR050173">
    <property type="entry name" value="ABC_transporter_C-like"/>
</dbReference>
<keyword evidence="5" id="KW-0547">Nucleotide-binding</keyword>
<evidence type="ECO:0000256" key="6">
    <source>
        <dbReference type="ARBA" id="ARBA00022840"/>
    </source>
</evidence>
<dbReference type="PANTHER" id="PTHR24223:SF456">
    <property type="entry name" value="MULTIDRUG RESISTANCE-ASSOCIATED PROTEIN LETHAL(2)03659"/>
    <property type="match status" value="1"/>
</dbReference>
<feature type="transmembrane region" description="Helical" evidence="9">
    <location>
        <begin position="253"/>
        <end position="271"/>
    </location>
</feature>
<protein>
    <submittedName>
        <fullName evidence="11">ABC transporter type 1, transmembrane domain-containing protein</fullName>
    </submittedName>
</protein>
<dbReference type="GO" id="GO:0016020">
    <property type="term" value="C:membrane"/>
    <property type="evidence" value="ECO:0007669"/>
    <property type="project" value="UniProtKB-SubCell"/>
</dbReference>
<comment type="similarity">
    <text evidence="2">Belongs to the ABC transporter superfamily. ABCC family. Conjugate transporter (TC 3.A.1.208) subfamily.</text>
</comment>
<evidence type="ECO:0000313" key="11">
    <source>
        <dbReference type="EMBL" id="KAJ7758845.1"/>
    </source>
</evidence>
<proteinExistence type="inferred from homology"/>
<gene>
    <name evidence="11" type="ORF">DFH07DRAFT_1024225</name>
</gene>